<evidence type="ECO:0000256" key="2">
    <source>
        <dbReference type="ARBA" id="ARBA00013194"/>
    </source>
</evidence>
<feature type="domain" description="PPIase FKBP-type" evidence="6">
    <location>
        <begin position="97"/>
        <end position="206"/>
    </location>
</feature>
<dbReference type="Proteomes" id="UP001500141">
    <property type="component" value="Unassembled WGS sequence"/>
</dbReference>
<dbReference type="EC" id="5.2.1.8" evidence="2 4"/>
<accession>A0ABP9A2B0</accession>
<keyword evidence="4 7" id="KW-0413">Isomerase</keyword>
<evidence type="ECO:0000256" key="1">
    <source>
        <dbReference type="ARBA" id="ARBA00000971"/>
    </source>
</evidence>
<evidence type="ECO:0000256" key="4">
    <source>
        <dbReference type="PROSITE-ProRule" id="PRU00277"/>
    </source>
</evidence>
<feature type="region of interest" description="Disordered" evidence="5">
    <location>
        <begin position="226"/>
        <end position="247"/>
    </location>
</feature>
<evidence type="ECO:0000256" key="3">
    <source>
        <dbReference type="ARBA" id="ARBA00023110"/>
    </source>
</evidence>
<protein>
    <recommendedName>
        <fullName evidence="2 4">peptidylprolyl isomerase</fullName>
        <ecNumber evidence="2 4">5.2.1.8</ecNumber>
    </recommendedName>
</protein>
<comment type="catalytic activity">
    <reaction evidence="1 4">
        <text>[protein]-peptidylproline (omega=180) = [protein]-peptidylproline (omega=0)</text>
        <dbReference type="Rhea" id="RHEA:16237"/>
        <dbReference type="Rhea" id="RHEA-COMP:10747"/>
        <dbReference type="Rhea" id="RHEA-COMP:10748"/>
        <dbReference type="ChEBI" id="CHEBI:83833"/>
        <dbReference type="ChEBI" id="CHEBI:83834"/>
        <dbReference type="EC" id="5.2.1.8"/>
    </reaction>
</comment>
<organism evidence="7 8">
    <name type="scientific">Flavobacterium hankyongi</name>
    <dbReference type="NCBI Taxonomy" id="1176532"/>
    <lineage>
        <taxon>Bacteria</taxon>
        <taxon>Pseudomonadati</taxon>
        <taxon>Bacteroidota</taxon>
        <taxon>Flavobacteriia</taxon>
        <taxon>Flavobacteriales</taxon>
        <taxon>Flavobacteriaceae</taxon>
        <taxon>Flavobacterium</taxon>
    </lineage>
</organism>
<comment type="caution">
    <text evidence="7">The sequence shown here is derived from an EMBL/GenBank/DDBJ whole genome shotgun (WGS) entry which is preliminary data.</text>
</comment>
<keyword evidence="3 4" id="KW-0697">Rotamase</keyword>
<evidence type="ECO:0000256" key="5">
    <source>
        <dbReference type="SAM" id="MobiDB-lite"/>
    </source>
</evidence>
<gene>
    <name evidence="7" type="ORF">GCM10023230_23880</name>
</gene>
<dbReference type="InterPro" id="IPR046357">
    <property type="entry name" value="PPIase_dom_sf"/>
</dbReference>
<evidence type="ECO:0000313" key="7">
    <source>
        <dbReference type="EMBL" id="GAA4772628.1"/>
    </source>
</evidence>
<evidence type="ECO:0000259" key="6">
    <source>
        <dbReference type="PROSITE" id="PS50059"/>
    </source>
</evidence>
<keyword evidence="8" id="KW-1185">Reference proteome</keyword>
<evidence type="ECO:0000313" key="8">
    <source>
        <dbReference type="Proteomes" id="UP001500141"/>
    </source>
</evidence>
<dbReference type="InterPro" id="IPR001179">
    <property type="entry name" value="PPIase_FKBP_dom"/>
</dbReference>
<sequence length="315" mass="35517">MVPYAEQYPYDIADIEKFMEKHYMEVDANQNVTFFEIPVDNTAGVQSIADQTEYPIEYKMVNSNGVDYKVYYINITKKSGSPYDPNYYGENLSPTRVDEVFVTYKGTLARKIYDDDDSNNKVVTFDEIASPQWFPLDGVVQGWGEIFTKFKSGTFVSNNPDGTVSFKDYGAGIMFLPSGLAYYSGFRGLIPSYAPLIFNFKLMQTKFADHDGDGILSKDEDLNGNGIYTDDDTDGDGRQNYLDKDDDGDNVLTKVETSYVNPADPDKIVRYYPYNGAAVDDLSTPYVDETKGIPSCSGDFITSTRLRKYLDKNCQ</sequence>
<dbReference type="Gene3D" id="3.10.50.40">
    <property type="match status" value="1"/>
</dbReference>
<dbReference type="PROSITE" id="PS50059">
    <property type="entry name" value="FKBP_PPIASE"/>
    <property type="match status" value="1"/>
</dbReference>
<dbReference type="GO" id="GO:0016853">
    <property type="term" value="F:isomerase activity"/>
    <property type="evidence" value="ECO:0007669"/>
    <property type="project" value="UniProtKB-KW"/>
</dbReference>
<proteinExistence type="predicted"/>
<reference evidence="8" key="1">
    <citation type="journal article" date="2019" name="Int. J. Syst. Evol. Microbiol.">
        <title>The Global Catalogue of Microorganisms (GCM) 10K type strain sequencing project: providing services to taxonomists for standard genome sequencing and annotation.</title>
        <authorList>
            <consortium name="The Broad Institute Genomics Platform"/>
            <consortium name="The Broad Institute Genome Sequencing Center for Infectious Disease"/>
            <person name="Wu L."/>
            <person name="Ma J."/>
        </authorList>
    </citation>
    <scope>NUCLEOTIDE SEQUENCE [LARGE SCALE GENOMIC DNA]</scope>
    <source>
        <strain evidence="8">JCM 18198</strain>
    </source>
</reference>
<dbReference type="EMBL" id="BAABIP010000018">
    <property type="protein sequence ID" value="GAA4772628.1"/>
    <property type="molecule type" value="Genomic_DNA"/>
</dbReference>
<name>A0ABP9A2B0_9FLAO</name>